<dbReference type="GeneID" id="92901053"/>
<reference evidence="2" key="1">
    <citation type="submission" date="2015-12" db="EMBL/GenBank/DDBJ databases">
        <title>FDA dAtabase for Regulatory Grade micrObial Sequences (FDA-ARGOS): Supporting development and validation of Infectious Disease Dx tests.</title>
        <authorList>
            <person name="Case J."/>
            <person name="Tallon L."/>
            <person name="Sadzewicz L."/>
            <person name="Sengamalay N."/>
            <person name="Ott S."/>
            <person name="Godinez A."/>
            <person name="Nagaraj S."/>
            <person name="Nadendla S."/>
            <person name="Sichtig H."/>
        </authorList>
    </citation>
    <scope>NUCLEOTIDE SEQUENCE [LARGE SCALE GENOMIC DNA]</scope>
    <source>
        <strain evidence="2">FDAARGOS_147</strain>
    </source>
</reference>
<name>A0A0X8NV20_ALCXX</name>
<gene>
    <name evidence="1" type="primary">tssB</name>
    <name evidence="1" type="ORF">AL504_01890</name>
</gene>
<evidence type="ECO:0000313" key="1">
    <source>
        <dbReference type="EMBL" id="AMG34915.1"/>
    </source>
</evidence>
<dbReference type="PIRSF" id="PIRSF028301">
    <property type="entry name" value="UCP028301"/>
    <property type="match status" value="1"/>
</dbReference>
<protein>
    <submittedName>
        <fullName evidence="1">Type VI secretion system contractile sheath small subunit</fullName>
    </submittedName>
</protein>
<accession>A0A0X8NV20</accession>
<dbReference type="PANTHER" id="PTHR35850:SF1">
    <property type="entry name" value="TYPE VI SECRETION SYSTEM SHEATH PROTEIN TSSB1"/>
    <property type="match status" value="1"/>
</dbReference>
<dbReference type="AlphaFoldDB" id="A0A0X8NV20"/>
<dbReference type="PANTHER" id="PTHR35850">
    <property type="entry name" value="CYTOPLASMIC PROTEIN-RELATED"/>
    <property type="match status" value="1"/>
</dbReference>
<dbReference type="Proteomes" id="UP000060602">
    <property type="component" value="Chromosome"/>
</dbReference>
<dbReference type="NCBIfam" id="TIGR03358">
    <property type="entry name" value="VI_chp_5"/>
    <property type="match status" value="1"/>
</dbReference>
<dbReference type="EMBL" id="CP014060">
    <property type="protein sequence ID" value="AMG34915.1"/>
    <property type="molecule type" value="Genomic_DNA"/>
</dbReference>
<organism evidence="1 2">
    <name type="scientific">Alcaligenes xylosoxydans xylosoxydans</name>
    <name type="common">Achromobacter xylosoxidans</name>
    <dbReference type="NCBI Taxonomy" id="85698"/>
    <lineage>
        <taxon>Bacteria</taxon>
        <taxon>Pseudomonadati</taxon>
        <taxon>Pseudomonadota</taxon>
        <taxon>Betaproteobacteria</taxon>
        <taxon>Burkholderiales</taxon>
        <taxon>Alcaligenaceae</taxon>
        <taxon>Achromobacter</taxon>
    </lineage>
</organism>
<dbReference type="Pfam" id="PF05591">
    <property type="entry name" value="T6SS_VipA"/>
    <property type="match status" value="1"/>
</dbReference>
<dbReference type="RefSeq" id="WP_006395406.1">
    <property type="nucleotide sequence ID" value="NZ_CP014060.2"/>
</dbReference>
<sequence length="174" mass="19626">MAKKESVQKRLQKVRPPRVQLTYDVEKGDAIEQKELPFVVGVVGDFSAQSEAELPRLKDRKFVNIDVDNFDDVMRGLEPRAAYRVKNRLTDEGGTFGVDLKFRSVEDFRPEAVVQQIEPLKELLDIRTKLADLRNKLAGNDKLEDLLGEVLSSTEKLQQLTSEAGKDGKGGRNE</sequence>
<proteinExistence type="predicted"/>
<evidence type="ECO:0000313" key="2">
    <source>
        <dbReference type="Proteomes" id="UP000060602"/>
    </source>
</evidence>
<dbReference type="InterPro" id="IPR008312">
    <property type="entry name" value="T6SS_TssB1"/>
</dbReference>